<dbReference type="EMBL" id="JBBKAI010000002">
    <property type="protein sequence ID" value="MEJ8660455.1"/>
    <property type="molecule type" value="Genomic_DNA"/>
</dbReference>
<organism evidence="1 2">
    <name type="scientific">Streptomyces pratisoli</name>
    <dbReference type="NCBI Taxonomy" id="3139917"/>
    <lineage>
        <taxon>Bacteria</taxon>
        <taxon>Bacillati</taxon>
        <taxon>Actinomycetota</taxon>
        <taxon>Actinomycetes</taxon>
        <taxon>Kitasatosporales</taxon>
        <taxon>Streptomycetaceae</taxon>
        <taxon>Streptomyces</taxon>
    </lineage>
</organism>
<reference evidence="1" key="1">
    <citation type="submission" date="2024-03" db="EMBL/GenBank/DDBJ databases">
        <title>Novel Streptomyces species of biotechnological and ecological value are a feature of Machair soil.</title>
        <authorList>
            <person name="Prole J.R."/>
            <person name="Goodfellow M."/>
            <person name="Allenby N."/>
            <person name="Ward A.C."/>
        </authorList>
    </citation>
    <scope>NUCLEOTIDE SEQUENCE</scope>
    <source>
        <strain evidence="1">MS1.AVA.4</strain>
    </source>
</reference>
<gene>
    <name evidence="1" type="ORF">WKI58_28730</name>
</gene>
<accession>A0ACC6QQA5</accession>
<evidence type="ECO:0000313" key="2">
    <source>
        <dbReference type="Proteomes" id="UP001375539"/>
    </source>
</evidence>
<proteinExistence type="predicted"/>
<dbReference type="Proteomes" id="UP001375539">
    <property type="component" value="Unassembled WGS sequence"/>
</dbReference>
<sequence length="200" mass="21990">MAVAARGRTPPTPFDEELARFNRTLADSPTANWAMPSATLSALLDLIAETLEERPGTPLPHGFAERLAAAAGDQEGPRFLKDTARVLREAQHRGLLCFNELPMSLWEAELRFSGLRDFSWWVEGDEYDSFEEGVVAGVTSEHPDGCRFLLPRLAEELHAALLIDARSDSGASLRAAVPWATPPVLREILRVATAHLLEAH</sequence>
<keyword evidence="2" id="KW-1185">Reference proteome</keyword>
<comment type="caution">
    <text evidence="1">The sequence shown here is derived from an EMBL/GenBank/DDBJ whole genome shotgun (WGS) entry which is preliminary data.</text>
</comment>
<protein>
    <submittedName>
        <fullName evidence="1">Uncharacterized protein</fullName>
    </submittedName>
</protein>
<evidence type="ECO:0000313" key="1">
    <source>
        <dbReference type="EMBL" id="MEJ8660455.1"/>
    </source>
</evidence>
<name>A0ACC6QQA5_9ACTN</name>